<reference evidence="3 4" key="1">
    <citation type="submission" date="2019-04" db="EMBL/GenBank/DDBJ databases">
        <title>High contiguity whole genome sequence and gene annotation resource for two Venturia nashicola isolates.</title>
        <authorList>
            <person name="Prokchorchik M."/>
            <person name="Won K."/>
            <person name="Lee Y."/>
            <person name="Choi E.D."/>
            <person name="Segonzac C."/>
            <person name="Sohn K.H."/>
        </authorList>
    </citation>
    <scope>NUCLEOTIDE SEQUENCE [LARGE SCALE GENOMIC DNA]</scope>
    <source>
        <strain evidence="3 4">PRI2</strain>
    </source>
</reference>
<dbReference type="AlphaFoldDB" id="A0A4Z1P119"/>
<dbReference type="EMBL" id="SNSC02000021">
    <property type="protein sequence ID" value="TID15106.1"/>
    <property type="molecule type" value="Genomic_DNA"/>
</dbReference>
<protein>
    <submittedName>
        <fullName evidence="3">Uncharacterized protein</fullName>
    </submittedName>
</protein>
<accession>A0A4Z1P119</accession>
<sequence>MLQTPTRPPSTGALRLLRWLALYGSFGTAAGATAFVLEEQRRQICRLSHIRDNGKKLRDFMHRRNHARKHAHTTAHTPSLPDFHDYVQVLEAKGLVKREPATQSGRSRMAKGGREEYHYEFRARGFPVSKSRPKGDDTEKKGTYMPNGSVKGFYRSFSTSTAFCLNRARRTRDMRRLDSIPPPPTFLNGVARSRKFLEGGMAKHKSPRKSVGKFEPQKASQVLTAAQSDLKSTKDLQRLLFAAAYSGHLDTISALLDGCEAQLPSFIHALDLVAISTKPTSSNVETMFLLGQRILAQTNVNLIGRIQFFHEAGAFPLVLATYQRLPVRDWTSGFMRIILKSVLQVATMEAGPGARVGAELSRLVTDILYEIPKTQYLFRILPRLYRRVSGSPGCHRGFTNVAAKIIDGDKSCSEQCYSMLLYHFRASYGSRESILEEKLLELGLQKNFLNTLDSFGKDNSIHKSPAITQARVLLDGLGRSNFTAAEVNTMVSTLKAHKTQLKQIFRRYFHLELTSDTLQRCWTAIIQTSTEDEIIELYDLIQERSGYYSSLHLERLRATLLRQTWHLLHNFERVHTCFEHINKFRSDVLRRSEAGILSNTMIAICAKAGRWEEAKRYVWDARHLDTNAKITLNDAGFHYETILLARKGQWEKVKRNLRFTRESRGESERHELFLEVLGIFSQQHHSHKVLDFCRWAVTGARIHPTQRIFDIVISSCLAGGDQRLTSQTLAFMKELNAEWRIRAETVVMTFRKYASKCKPRSVRFMHCLEGLQGFPHLFSKDVCLILMERCSVAARRLRFVGRERLYLMQQRSKTQLAEQVTHLESLASTAPWISQKKDEMFQETGNPSLERAQAYYIRMQVASSLQQWQEVVSLYEDSLHQSVPRLELSLCLAVTACLKLNDPESGLILVRNAPALGFNTTKAEMMLTSQDGRNLEVCNPKDLRNEVLQHYEDLQSRFLPLDHGKLVQAAHTMVLKQQAAASVALLSEIYQSSIAKMQPFDIVVMTCFLTAYSRVFDVSGIRWTVRTILSKNLLLDIHFFRSLTQARIRICASLTRDGQRKRSKEVYQLFQIWDLVCWRRYEQQQQKVVITGRVMTNMLVRLHMRDSPMHRFLTNRVRIRKLYHREQARENVKARHQEMRVLKGAVEGPVKKRIRTKRKWEAEPPPLVSYAKRVDWEDESQNEAVASPPVEDVAEAVSRLLDPEMDMVGVKANPSSMDTSNSEKIRHEYQIRRTPSMNFWKS</sequence>
<keyword evidence="2" id="KW-0732">Signal</keyword>
<evidence type="ECO:0000256" key="1">
    <source>
        <dbReference type="SAM" id="MobiDB-lite"/>
    </source>
</evidence>
<evidence type="ECO:0000313" key="4">
    <source>
        <dbReference type="Proteomes" id="UP000298493"/>
    </source>
</evidence>
<organism evidence="3 4">
    <name type="scientific">Venturia nashicola</name>
    <dbReference type="NCBI Taxonomy" id="86259"/>
    <lineage>
        <taxon>Eukaryota</taxon>
        <taxon>Fungi</taxon>
        <taxon>Dikarya</taxon>
        <taxon>Ascomycota</taxon>
        <taxon>Pezizomycotina</taxon>
        <taxon>Dothideomycetes</taxon>
        <taxon>Pleosporomycetidae</taxon>
        <taxon>Venturiales</taxon>
        <taxon>Venturiaceae</taxon>
        <taxon>Venturia</taxon>
    </lineage>
</organism>
<dbReference type="STRING" id="86259.A0A4Z1P119"/>
<dbReference type="Proteomes" id="UP000298493">
    <property type="component" value="Unassembled WGS sequence"/>
</dbReference>
<evidence type="ECO:0000313" key="3">
    <source>
        <dbReference type="EMBL" id="TID15106.1"/>
    </source>
</evidence>
<evidence type="ECO:0000256" key="2">
    <source>
        <dbReference type="SAM" id="SignalP"/>
    </source>
</evidence>
<feature type="region of interest" description="Disordered" evidence="1">
    <location>
        <begin position="1205"/>
        <end position="1225"/>
    </location>
</feature>
<keyword evidence="4" id="KW-1185">Reference proteome</keyword>
<comment type="caution">
    <text evidence="3">The sequence shown here is derived from an EMBL/GenBank/DDBJ whole genome shotgun (WGS) entry which is preliminary data.</text>
</comment>
<name>A0A4Z1P119_9PEZI</name>
<dbReference type="OrthoDB" id="3919568at2759"/>
<proteinExistence type="predicted"/>
<feature type="chain" id="PRO_5021284612" evidence="2">
    <location>
        <begin position="32"/>
        <end position="1242"/>
    </location>
</feature>
<feature type="signal peptide" evidence="2">
    <location>
        <begin position="1"/>
        <end position="31"/>
    </location>
</feature>
<gene>
    <name evidence="3" type="ORF">E6O75_ATG08359</name>
</gene>